<accession>A0ABM1TRV0</accession>
<dbReference type="PANTHER" id="PTHR45884:SF2">
    <property type="entry name" value="N-ACETYLTRANSFERASE ECO"/>
    <property type="match status" value="1"/>
</dbReference>
<evidence type="ECO:0000259" key="2">
    <source>
        <dbReference type="Pfam" id="PF13878"/>
    </source>
</evidence>
<dbReference type="Pfam" id="PF13878">
    <property type="entry name" value="zf-C2H2_3"/>
    <property type="match status" value="1"/>
</dbReference>
<sequence>MINSPRKRKLSSVLSPESGFSLHTPKKVRETENDVRRSPRLMSLIPHLGTSPSIKACKTIYPSSPRTPTGKENLTTSPHRLVYLSRRNMDEGSPRHSPRICTESFYQRKTQYLDPLQRKALGIRKALISDLKNVSQIKHLKSTNLKYRTTQKRKTAIRKLNSNSNNAMVLHKQKYQPNTLDAVVTKPIKNEVRNDVSVRSSPRKASIAPACVSPVTPTMARKFFTSRSPKSDSKRWSTTTRGGVFHIKFKAESTAQLKRKSKPMKKKIPLDIRVVKSKKFVTAPTRKVRSKQNIFSVNESQARFKLTSDQIMSPVVVLSQEDQKICKISSESILRMDKPNVTTSLSSRKEGETILSGNIQVSSPDQSSGNLGSSPKKCYPIFAKASSSKPMNSVDKSGTKSPATRKASPRIKPRVRYSTKGDKKEQLIIDAGQRELGARQCPTCNMVYMIGEPQDEKCHSSYHDMFISRLKFPGWKKERVLGAFIDGRVIMVLPTDSSFMVKKVEEIRQFVDRFVVLITDTFPIYATTFKL</sequence>
<dbReference type="PANTHER" id="PTHR45884">
    <property type="entry name" value="N-ACETYLTRANSFERASE ECO"/>
    <property type="match status" value="1"/>
</dbReference>
<name>A0ABM1TRV0_LIMPO</name>
<proteinExistence type="predicted"/>
<protein>
    <submittedName>
        <fullName evidence="4">N-acetyltransferase ESCO2-like</fullName>
    </submittedName>
</protein>
<evidence type="ECO:0000313" key="4">
    <source>
        <dbReference type="RefSeq" id="XP_022258606.1"/>
    </source>
</evidence>
<reference evidence="4" key="1">
    <citation type="submission" date="2025-08" db="UniProtKB">
        <authorList>
            <consortium name="RefSeq"/>
        </authorList>
    </citation>
    <scope>IDENTIFICATION</scope>
    <source>
        <tissue evidence="4">Muscle</tissue>
    </source>
</reference>
<feature type="region of interest" description="Disordered" evidence="1">
    <location>
        <begin position="341"/>
        <end position="373"/>
    </location>
</feature>
<dbReference type="Proteomes" id="UP000694941">
    <property type="component" value="Unplaced"/>
</dbReference>
<organism evidence="3 4">
    <name type="scientific">Limulus polyphemus</name>
    <name type="common">Atlantic horseshoe crab</name>
    <dbReference type="NCBI Taxonomy" id="6850"/>
    <lineage>
        <taxon>Eukaryota</taxon>
        <taxon>Metazoa</taxon>
        <taxon>Ecdysozoa</taxon>
        <taxon>Arthropoda</taxon>
        <taxon>Chelicerata</taxon>
        <taxon>Merostomata</taxon>
        <taxon>Xiphosura</taxon>
        <taxon>Limulidae</taxon>
        <taxon>Limulus</taxon>
    </lineage>
</organism>
<dbReference type="RefSeq" id="XP_022258606.1">
    <property type="nucleotide sequence ID" value="XM_022402898.1"/>
</dbReference>
<dbReference type="InterPro" id="IPR028005">
    <property type="entry name" value="AcTrfase_ESCO_Znf_dom"/>
</dbReference>
<dbReference type="GeneID" id="106474585"/>
<gene>
    <name evidence="4" type="primary">LOC106474585</name>
</gene>
<keyword evidence="3" id="KW-1185">Reference proteome</keyword>
<feature type="compositionally biased region" description="Polar residues" evidence="1">
    <location>
        <begin position="387"/>
        <end position="402"/>
    </location>
</feature>
<feature type="compositionally biased region" description="Polar residues" evidence="1">
    <location>
        <begin position="355"/>
        <end position="373"/>
    </location>
</feature>
<evidence type="ECO:0000256" key="1">
    <source>
        <dbReference type="SAM" id="MobiDB-lite"/>
    </source>
</evidence>
<feature type="region of interest" description="Disordered" evidence="1">
    <location>
        <begin position="1"/>
        <end position="36"/>
    </location>
</feature>
<feature type="compositionally biased region" description="Basic and acidic residues" evidence="1">
    <location>
        <begin position="27"/>
        <end position="36"/>
    </location>
</feature>
<feature type="domain" description="N-acetyltransferase ESCO zinc-finger" evidence="2">
    <location>
        <begin position="426"/>
        <end position="465"/>
    </location>
</feature>
<feature type="compositionally biased region" description="Basic residues" evidence="1">
    <location>
        <begin position="1"/>
        <end position="10"/>
    </location>
</feature>
<evidence type="ECO:0000313" key="3">
    <source>
        <dbReference type="Proteomes" id="UP000694941"/>
    </source>
</evidence>
<feature type="region of interest" description="Disordered" evidence="1">
    <location>
        <begin position="387"/>
        <end position="412"/>
    </location>
</feature>